<dbReference type="PATRIC" id="fig|587753.9.peg.2499"/>
<keyword evidence="1" id="KW-0472">Membrane</keyword>
<feature type="transmembrane region" description="Helical" evidence="1">
    <location>
        <begin position="136"/>
        <end position="155"/>
    </location>
</feature>
<dbReference type="Proteomes" id="UP000030564">
    <property type="component" value="Unassembled WGS sequence"/>
</dbReference>
<sequence length="179" mass="19573">MDKKEIKRQLVEMLEAGRSKTETFKALSGGAVKDRVLAAWIGGRPDPALREKHSLKVTLLIVLTCIQALIGAVFGFFLFYDASAGLALTMLLIAGGIPLLFAWGFYKNVAAAYTVYVLLTISQVSRMFKGYEEDPLSTVIAVGITLAIVFYAAWIKSLLFPDLGFIGAKKIKGQFVFSN</sequence>
<feature type="transmembrane region" description="Helical" evidence="1">
    <location>
        <begin position="57"/>
        <end position="80"/>
    </location>
</feature>
<gene>
    <name evidence="2" type="ORF">NZ35_19345</name>
</gene>
<protein>
    <recommendedName>
        <fullName evidence="4">Permease</fullName>
    </recommendedName>
</protein>
<dbReference type="EMBL" id="JSFK01000020">
    <property type="protein sequence ID" value="KHA71713.1"/>
    <property type="molecule type" value="Genomic_DNA"/>
</dbReference>
<evidence type="ECO:0000313" key="3">
    <source>
        <dbReference type="Proteomes" id="UP000030564"/>
    </source>
</evidence>
<evidence type="ECO:0000313" key="2">
    <source>
        <dbReference type="EMBL" id="KHA71713.1"/>
    </source>
</evidence>
<keyword evidence="1" id="KW-1133">Transmembrane helix</keyword>
<evidence type="ECO:0000256" key="1">
    <source>
        <dbReference type="SAM" id="Phobius"/>
    </source>
</evidence>
<dbReference type="OrthoDB" id="6871677at2"/>
<dbReference type="AlphaFoldDB" id="A0A0A6D7G4"/>
<name>A0A0A6D7G4_9PSED</name>
<accession>A0A0A6D7G4</accession>
<comment type="caution">
    <text evidence="2">The sequence shown here is derived from an EMBL/GenBank/DDBJ whole genome shotgun (WGS) entry which is preliminary data.</text>
</comment>
<keyword evidence="1" id="KW-0812">Transmembrane</keyword>
<reference evidence="2 3" key="1">
    <citation type="submission" date="2014-10" db="EMBL/GenBank/DDBJ databases">
        <title>Draft genome sequence of Pseudomonas chlororaphis EA105.</title>
        <authorList>
            <person name="McCully L.M."/>
            <person name="Bitzer A.S."/>
            <person name="Spence C."/>
            <person name="Bais H."/>
            <person name="Silby M.W."/>
        </authorList>
    </citation>
    <scope>NUCLEOTIDE SEQUENCE [LARGE SCALE GENOMIC DNA]</scope>
    <source>
        <strain evidence="2 3">EA105</strain>
    </source>
</reference>
<evidence type="ECO:0008006" key="4">
    <source>
        <dbReference type="Google" id="ProtNLM"/>
    </source>
</evidence>
<organism evidence="2 3">
    <name type="scientific">Pseudomonas chlororaphis</name>
    <dbReference type="NCBI Taxonomy" id="587753"/>
    <lineage>
        <taxon>Bacteria</taxon>
        <taxon>Pseudomonadati</taxon>
        <taxon>Pseudomonadota</taxon>
        <taxon>Gammaproteobacteria</taxon>
        <taxon>Pseudomonadales</taxon>
        <taxon>Pseudomonadaceae</taxon>
        <taxon>Pseudomonas</taxon>
    </lineage>
</organism>
<feature type="transmembrane region" description="Helical" evidence="1">
    <location>
        <begin position="86"/>
        <end position="106"/>
    </location>
</feature>
<proteinExistence type="predicted"/>